<dbReference type="Gene3D" id="3.30.200.20">
    <property type="entry name" value="Phosphorylase Kinase, domain 1"/>
    <property type="match status" value="1"/>
</dbReference>
<keyword evidence="5" id="KW-0812">Transmembrane</keyword>
<dbReference type="InterPro" id="IPR013210">
    <property type="entry name" value="LRR_N_plant-typ"/>
</dbReference>
<keyword evidence="5" id="KW-0472">Membrane</keyword>
<accession>A0A1R3H6U4</accession>
<dbReference type="Pfam" id="PF00069">
    <property type="entry name" value="Pkinase"/>
    <property type="match status" value="1"/>
</dbReference>
<dbReference type="OrthoDB" id="418615at2759"/>
<organism evidence="8 9">
    <name type="scientific">Corchorus olitorius</name>
    <dbReference type="NCBI Taxonomy" id="93759"/>
    <lineage>
        <taxon>Eukaryota</taxon>
        <taxon>Viridiplantae</taxon>
        <taxon>Streptophyta</taxon>
        <taxon>Embryophyta</taxon>
        <taxon>Tracheophyta</taxon>
        <taxon>Spermatophyta</taxon>
        <taxon>Magnoliopsida</taxon>
        <taxon>eudicotyledons</taxon>
        <taxon>Gunneridae</taxon>
        <taxon>Pentapetalae</taxon>
        <taxon>rosids</taxon>
        <taxon>malvids</taxon>
        <taxon>Malvales</taxon>
        <taxon>Malvaceae</taxon>
        <taxon>Grewioideae</taxon>
        <taxon>Apeibeae</taxon>
        <taxon>Corchorus</taxon>
    </lineage>
</organism>
<proteinExistence type="predicted"/>
<dbReference type="GO" id="GO:0005524">
    <property type="term" value="F:ATP binding"/>
    <property type="evidence" value="ECO:0007669"/>
    <property type="project" value="InterPro"/>
</dbReference>
<protein>
    <recommendedName>
        <fullName evidence="7">Protein kinase domain-containing protein</fullName>
    </recommendedName>
</protein>
<evidence type="ECO:0000313" key="8">
    <source>
        <dbReference type="EMBL" id="OMO66075.1"/>
    </source>
</evidence>
<evidence type="ECO:0000256" key="5">
    <source>
        <dbReference type="SAM" id="Phobius"/>
    </source>
</evidence>
<feature type="region of interest" description="Disordered" evidence="4">
    <location>
        <begin position="522"/>
        <end position="564"/>
    </location>
</feature>
<feature type="compositionally biased region" description="Polar residues" evidence="4">
    <location>
        <begin position="71"/>
        <end position="81"/>
    </location>
</feature>
<dbReference type="PANTHER" id="PTHR48007:SF38">
    <property type="entry name" value="LEUCINE-RICH REPEAT PROTEIN KINASE FAMILY PROTEIN"/>
    <property type="match status" value="1"/>
</dbReference>
<gene>
    <name evidence="8" type="ORF">COLO4_30789</name>
</gene>
<feature type="region of interest" description="Disordered" evidence="4">
    <location>
        <begin position="144"/>
        <end position="187"/>
    </location>
</feature>
<keyword evidence="2" id="KW-0433">Leucine-rich repeat</keyword>
<keyword evidence="9" id="KW-1185">Reference proteome</keyword>
<dbReference type="SUPFAM" id="SSF56112">
    <property type="entry name" value="Protein kinase-like (PK-like)"/>
    <property type="match status" value="1"/>
</dbReference>
<dbReference type="GO" id="GO:0016020">
    <property type="term" value="C:membrane"/>
    <property type="evidence" value="ECO:0007669"/>
    <property type="project" value="UniProtKB-SubCell"/>
</dbReference>
<feature type="region of interest" description="Disordered" evidence="4">
    <location>
        <begin position="71"/>
        <end position="91"/>
    </location>
</feature>
<dbReference type="STRING" id="93759.A0A1R3H6U4"/>
<evidence type="ECO:0000313" key="9">
    <source>
        <dbReference type="Proteomes" id="UP000187203"/>
    </source>
</evidence>
<feature type="domain" description="Protein kinase" evidence="7">
    <location>
        <begin position="206"/>
        <end position="499"/>
    </location>
</feature>
<reference evidence="9" key="1">
    <citation type="submission" date="2013-09" db="EMBL/GenBank/DDBJ databases">
        <title>Corchorus olitorius genome sequencing.</title>
        <authorList>
            <person name="Alam M."/>
            <person name="Haque M.S."/>
            <person name="Islam M.S."/>
            <person name="Emdad E.M."/>
            <person name="Islam M.M."/>
            <person name="Ahmed B."/>
            <person name="Halim A."/>
            <person name="Hossen Q.M.M."/>
            <person name="Hossain M.Z."/>
            <person name="Ahmed R."/>
            <person name="Khan M.M."/>
            <person name="Islam R."/>
            <person name="Rashid M.M."/>
            <person name="Khan S.A."/>
            <person name="Rahman M.S."/>
            <person name="Alam M."/>
            <person name="Yahiya A.S."/>
            <person name="Khan M.S."/>
            <person name="Azam M.S."/>
            <person name="Haque T."/>
            <person name="Lashkar M.Z.H."/>
            <person name="Akhand A.I."/>
            <person name="Morshed G."/>
            <person name="Roy S."/>
            <person name="Uddin K.S."/>
            <person name="Rabeya T."/>
            <person name="Hossain A.S."/>
            <person name="Chowdhury A."/>
            <person name="Snigdha A.R."/>
            <person name="Mortoza M.S."/>
            <person name="Matin S.A."/>
            <person name="Hoque S.M.E."/>
            <person name="Islam M.K."/>
            <person name="Roy D.K."/>
            <person name="Haider R."/>
            <person name="Moosa M.M."/>
            <person name="Elias S.M."/>
            <person name="Hasan A.M."/>
            <person name="Jahan S."/>
            <person name="Shafiuddin M."/>
            <person name="Mahmood N."/>
            <person name="Shommy N.S."/>
        </authorList>
    </citation>
    <scope>NUCLEOTIDE SEQUENCE [LARGE SCALE GENOMIC DNA]</scope>
    <source>
        <strain evidence="9">cv. O-4</strain>
    </source>
</reference>
<evidence type="ECO:0000259" key="7">
    <source>
        <dbReference type="PROSITE" id="PS50011"/>
    </source>
</evidence>
<dbReference type="PROSITE" id="PS50011">
    <property type="entry name" value="PROTEIN_KINASE_DOM"/>
    <property type="match status" value="1"/>
</dbReference>
<dbReference type="InterPro" id="IPR046959">
    <property type="entry name" value="PRK1-6/SRF4-like"/>
</dbReference>
<dbReference type="InterPro" id="IPR032675">
    <property type="entry name" value="LRR_dom_sf"/>
</dbReference>
<keyword evidence="5" id="KW-1133">Transmembrane helix</keyword>
<dbReference type="EMBL" id="AWUE01020789">
    <property type="protein sequence ID" value="OMO66075.1"/>
    <property type="molecule type" value="Genomic_DNA"/>
</dbReference>
<keyword evidence="6" id="KW-0732">Signal</keyword>
<evidence type="ECO:0000256" key="4">
    <source>
        <dbReference type="SAM" id="MobiDB-lite"/>
    </source>
</evidence>
<feature type="chain" id="PRO_5011960964" description="Protein kinase domain-containing protein" evidence="6">
    <location>
        <begin position="26"/>
        <end position="564"/>
    </location>
</feature>
<dbReference type="Pfam" id="PF08263">
    <property type="entry name" value="LRRNT_2"/>
    <property type="match status" value="1"/>
</dbReference>
<dbReference type="Proteomes" id="UP000187203">
    <property type="component" value="Unassembled WGS sequence"/>
</dbReference>
<dbReference type="InterPro" id="IPR011009">
    <property type="entry name" value="Kinase-like_dom_sf"/>
</dbReference>
<feature type="compositionally biased region" description="Polar residues" evidence="4">
    <location>
        <begin position="530"/>
        <end position="545"/>
    </location>
</feature>
<comment type="subcellular location">
    <subcellularLocation>
        <location evidence="1">Membrane</location>
    </subcellularLocation>
</comment>
<dbReference type="GO" id="GO:0004672">
    <property type="term" value="F:protein kinase activity"/>
    <property type="evidence" value="ECO:0007669"/>
    <property type="project" value="InterPro"/>
</dbReference>
<evidence type="ECO:0000256" key="6">
    <source>
        <dbReference type="SAM" id="SignalP"/>
    </source>
</evidence>
<evidence type="ECO:0000256" key="2">
    <source>
        <dbReference type="ARBA" id="ARBA00022614"/>
    </source>
</evidence>
<evidence type="ECO:0000256" key="1">
    <source>
        <dbReference type="ARBA" id="ARBA00004370"/>
    </source>
</evidence>
<feature type="compositionally biased region" description="Basic and acidic residues" evidence="4">
    <location>
        <begin position="546"/>
        <end position="564"/>
    </location>
</feature>
<feature type="signal peptide" evidence="6">
    <location>
        <begin position="1"/>
        <end position="25"/>
    </location>
</feature>
<keyword evidence="3" id="KW-0677">Repeat</keyword>
<dbReference type="PANTHER" id="PTHR48007">
    <property type="entry name" value="LEUCINE-RICH REPEAT RECEPTOR-LIKE PROTEIN KINASE PXC1"/>
    <property type="match status" value="1"/>
</dbReference>
<dbReference type="AlphaFoldDB" id="A0A1R3H6U4"/>
<comment type="caution">
    <text evidence="8">The sequence shown here is derived from an EMBL/GenBank/DDBJ whole genome shotgun (WGS) entry which is preliminary data.</text>
</comment>
<dbReference type="Gene3D" id="1.10.510.10">
    <property type="entry name" value="Transferase(Phosphotransferase) domain 1"/>
    <property type="match status" value="1"/>
</dbReference>
<feature type="compositionally biased region" description="Low complexity" evidence="4">
    <location>
        <begin position="164"/>
        <end position="176"/>
    </location>
</feature>
<name>A0A1R3H6U4_9ROSI</name>
<dbReference type="InterPro" id="IPR000719">
    <property type="entry name" value="Prot_kinase_dom"/>
</dbReference>
<dbReference type="Gene3D" id="3.80.10.10">
    <property type="entry name" value="Ribonuclease Inhibitor"/>
    <property type="match status" value="1"/>
</dbReference>
<feature type="transmembrane region" description="Helical" evidence="5">
    <location>
        <begin position="99"/>
        <end position="119"/>
    </location>
</feature>
<evidence type="ECO:0000256" key="3">
    <source>
        <dbReference type="ARBA" id="ARBA00022737"/>
    </source>
</evidence>
<sequence>MAMASLFRPFLFLSSFLILFPLTSPLSDSEALLNFKKSLTNAAALDSWVPGSSPCNNNWNGVLCSKQSVVDGSSEEATPNAPTDPHDHSRHLNESNKKIIAAFVTLGVMLLSVVLFFAIRWRRKKKQEDANALGRLNSAESAVEVQVSLPTRVPRPREMEAGRNKNNSSSNRSRGGSNNGRGHGNVPELVMVNDEKGVFGLPDLMKASAEVLGNGGLGSCYKATMANGATVVAKRMREMNALGKEPFDVEVKRIGKFKHPNVLTPLAYHYRKDEKLFVYEYLPKGNLLFLLHDVYIVTSSMDSDKNIYPISLGDHGTTSRGELDWPSRLKIVQGIAKGLDYIHTELASHDVPHGNLKSSNVLLGPDNHPFLLDYGFWPLLNPEGAKTLFAYKTPEAIQHGIVSHKSDIYCLGIIILEILTGKFPSQYLNDGNGGTDLVQWVAYGFSQGTQAEFLDPEIARRENSLGNIEKLLHIGLLCTQSDPEQRLDMKEALRMIEEVQVEGGLESQSQVRTIEVLPSLRDGYADGVPNINSQSTNSRDGNNGEQIHESEISEDRSGRPDGVP</sequence>